<dbReference type="STRING" id="131310.A0A0N4ZGH3"/>
<dbReference type="InterPro" id="IPR020568">
    <property type="entry name" value="Ribosomal_Su5_D2-typ_SF"/>
</dbReference>
<dbReference type="GO" id="GO:0000177">
    <property type="term" value="C:cytoplasmic exosome (RNase complex)"/>
    <property type="evidence" value="ECO:0007669"/>
    <property type="project" value="TreeGrafter"/>
</dbReference>
<dbReference type="Gene3D" id="3.30.230.70">
    <property type="entry name" value="GHMP Kinase, N-terminal domain"/>
    <property type="match status" value="1"/>
</dbReference>
<keyword evidence="7" id="KW-1185">Reference proteome</keyword>
<keyword evidence="5" id="KW-0539">Nucleus</keyword>
<dbReference type="InterPro" id="IPR050080">
    <property type="entry name" value="RNase_PH"/>
</dbReference>
<evidence type="ECO:0000259" key="6">
    <source>
        <dbReference type="Pfam" id="PF01138"/>
    </source>
</evidence>
<dbReference type="GO" id="GO:0071051">
    <property type="term" value="P:poly(A)-dependent snoRNA 3'-end processing"/>
    <property type="evidence" value="ECO:0007669"/>
    <property type="project" value="TreeGrafter"/>
</dbReference>
<dbReference type="GO" id="GO:0034475">
    <property type="term" value="P:U4 snRNA 3'-end processing"/>
    <property type="evidence" value="ECO:0007669"/>
    <property type="project" value="TreeGrafter"/>
</dbReference>
<dbReference type="Proteomes" id="UP000038045">
    <property type="component" value="Unplaced"/>
</dbReference>
<keyword evidence="4" id="KW-0271">Exosome</keyword>
<dbReference type="PANTHER" id="PTHR11953">
    <property type="entry name" value="EXOSOME COMPLEX COMPONENT"/>
    <property type="match status" value="1"/>
</dbReference>
<dbReference type="InterPro" id="IPR036345">
    <property type="entry name" value="ExoRNase_PH_dom2_sf"/>
</dbReference>
<evidence type="ECO:0000256" key="5">
    <source>
        <dbReference type="ARBA" id="ARBA00023242"/>
    </source>
</evidence>
<dbReference type="SUPFAM" id="SSF55666">
    <property type="entry name" value="Ribonuclease PH domain 2-like"/>
    <property type="match status" value="1"/>
</dbReference>
<dbReference type="GO" id="GO:0000176">
    <property type="term" value="C:nuclear exosome (RNase complex)"/>
    <property type="evidence" value="ECO:0007669"/>
    <property type="project" value="TreeGrafter"/>
</dbReference>
<accession>A0A0N4ZGH3</accession>
<organism evidence="7 8">
    <name type="scientific">Parastrongyloides trichosuri</name>
    <name type="common">Possum-specific nematode worm</name>
    <dbReference type="NCBI Taxonomy" id="131310"/>
    <lineage>
        <taxon>Eukaryota</taxon>
        <taxon>Metazoa</taxon>
        <taxon>Ecdysozoa</taxon>
        <taxon>Nematoda</taxon>
        <taxon>Chromadorea</taxon>
        <taxon>Rhabditida</taxon>
        <taxon>Tylenchina</taxon>
        <taxon>Panagrolaimomorpha</taxon>
        <taxon>Strongyloidoidea</taxon>
        <taxon>Strongyloididae</taxon>
        <taxon>Parastrongyloides</taxon>
    </lineage>
</organism>
<reference evidence="8" key="1">
    <citation type="submission" date="2017-02" db="UniProtKB">
        <authorList>
            <consortium name="WormBaseParasite"/>
        </authorList>
    </citation>
    <scope>IDENTIFICATION</scope>
</reference>
<evidence type="ECO:0000256" key="3">
    <source>
        <dbReference type="ARBA" id="ARBA00022552"/>
    </source>
</evidence>
<dbReference type="InterPro" id="IPR001247">
    <property type="entry name" value="ExoRNase_PH_dom1"/>
</dbReference>
<evidence type="ECO:0000313" key="7">
    <source>
        <dbReference type="Proteomes" id="UP000038045"/>
    </source>
</evidence>
<keyword evidence="3" id="KW-0698">rRNA processing</keyword>
<dbReference type="GO" id="GO:0006364">
    <property type="term" value="P:rRNA processing"/>
    <property type="evidence" value="ECO:0007669"/>
    <property type="project" value="UniProtKB-KW"/>
</dbReference>
<evidence type="ECO:0000256" key="2">
    <source>
        <dbReference type="ARBA" id="ARBA00006678"/>
    </source>
</evidence>
<dbReference type="InterPro" id="IPR027408">
    <property type="entry name" value="PNPase/RNase_PH_dom_sf"/>
</dbReference>
<dbReference type="GO" id="GO:0016075">
    <property type="term" value="P:rRNA catabolic process"/>
    <property type="evidence" value="ECO:0007669"/>
    <property type="project" value="TreeGrafter"/>
</dbReference>
<name>A0A0N4ZGH3_PARTI</name>
<protein>
    <submittedName>
        <fullName evidence="8">RNase_PH domain-containing protein</fullName>
    </submittedName>
</protein>
<dbReference type="GO" id="GO:0071028">
    <property type="term" value="P:nuclear mRNA surveillance"/>
    <property type="evidence" value="ECO:0007669"/>
    <property type="project" value="TreeGrafter"/>
</dbReference>
<dbReference type="PANTHER" id="PTHR11953:SF1">
    <property type="entry name" value="EXOSOME COMPLEX COMPONENT RRP46"/>
    <property type="match status" value="1"/>
</dbReference>
<evidence type="ECO:0000313" key="8">
    <source>
        <dbReference type="WBParaSite" id="PTRK_0000688200.1"/>
    </source>
</evidence>
<feature type="domain" description="Exoribonuclease phosphorolytic" evidence="6">
    <location>
        <begin position="30"/>
        <end position="146"/>
    </location>
</feature>
<dbReference type="Pfam" id="PF01138">
    <property type="entry name" value="RNase_PH"/>
    <property type="match status" value="1"/>
</dbReference>
<proteinExistence type="inferred from homology"/>
<dbReference type="GO" id="GO:0003723">
    <property type="term" value="F:RNA binding"/>
    <property type="evidence" value="ECO:0007669"/>
    <property type="project" value="TreeGrafter"/>
</dbReference>
<sequence length="238" mass="26833">MASTEIKREYIPGDKNDGNMDTDDAMVLGSIKCQLKYVKRADGSCAYSHNGNFLVCSVNGPGDVKQEYRNEEKMFVDLTISSASNKDKAIQAQLQHVILPLVRGALILENHPRARLAITCLEVENSIIRYSDCINAICLALMDNGIDMKYQFCSVVIIQEKNTRKFILDPTNEQLREAESTFQLVYKPSLIKGADLIGVECFGNFLFQEFEDACRIGVKAAFTFFDFYRKIINKATIQ</sequence>
<evidence type="ECO:0000256" key="1">
    <source>
        <dbReference type="ARBA" id="ARBA00004123"/>
    </source>
</evidence>
<dbReference type="AlphaFoldDB" id="A0A0N4ZGH3"/>
<dbReference type="GO" id="GO:0005730">
    <property type="term" value="C:nucleolus"/>
    <property type="evidence" value="ECO:0007669"/>
    <property type="project" value="TreeGrafter"/>
</dbReference>
<dbReference type="SUPFAM" id="SSF54211">
    <property type="entry name" value="Ribosomal protein S5 domain 2-like"/>
    <property type="match status" value="1"/>
</dbReference>
<comment type="similarity">
    <text evidence="2">Belongs to the RNase PH family.</text>
</comment>
<comment type="subcellular location">
    <subcellularLocation>
        <location evidence="1">Nucleus</location>
    </subcellularLocation>
</comment>
<evidence type="ECO:0000256" key="4">
    <source>
        <dbReference type="ARBA" id="ARBA00022835"/>
    </source>
</evidence>
<dbReference type="WBParaSite" id="PTRK_0000688200.1">
    <property type="protein sequence ID" value="PTRK_0000688200.1"/>
    <property type="gene ID" value="PTRK_0000688200"/>
</dbReference>